<dbReference type="InterPro" id="IPR022074">
    <property type="entry name" value="DUF3626"/>
</dbReference>
<dbReference type="KEGG" id="fbl:Fbal_2205"/>
<gene>
    <name evidence="1" type="ordered locus">Fbal_2205</name>
</gene>
<reference evidence="1 2" key="1">
    <citation type="journal article" date="2010" name="Stand. Genomic Sci.">
        <title>Complete genome sequence of Ferrimonas balearica type strain (PAT).</title>
        <authorList>
            <person name="Nolan M."/>
            <person name="Sikorski J."/>
            <person name="Davenport K."/>
            <person name="Lucas S."/>
            <person name="Glavina Del Rio T."/>
            <person name="Tice H."/>
            <person name="Cheng J."/>
            <person name="Goodwin L."/>
            <person name="Pitluck S."/>
            <person name="Liolios K."/>
            <person name="Ivanova N."/>
            <person name="Mavromatis K."/>
            <person name="Ovchinnikova G."/>
            <person name="Pati A."/>
            <person name="Chen A."/>
            <person name="Palaniappan K."/>
            <person name="Land M."/>
            <person name="Hauser L."/>
            <person name="Chang Y."/>
            <person name="Jeffries C."/>
            <person name="Tapia R."/>
            <person name="Brettin T."/>
            <person name="Detter J."/>
            <person name="Han C."/>
            <person name="Yasawong M."/>
            <person name="Rohde M."/>
            <person name="Tindall B."/>
            <person name="Goker M."/>
            <person name="Woyke T."/>
            <person name="Bristow J."/>
            <person name="Eisen J."/>
            <person name="Markowitz V."/>
            <person name="Hugenholtz P."/>
            <person name="Kyrpides N."/>
            <person name="Klenk H."/>
            <person name="Lapidus A."/>
        </authorList>
    </citation>
    <scope>NUCLEOTIDE SEQUENCE [LARGE SCALE GENOMIC DNA]</scope>
    <source>
        <strain evidence="2">DSM 9799 / CCM 4581 / KCTC 23876 / PAT</strain>
    </source>
</reference>
<evidence type="ECO:0000313" key="1">
    <source>
        <dbReference type="EMBL" id="ADN76408.1"/>
    </source>
</evidence>
<dbReference type="Pfam" id="PF12294">
    <property type="entry name" value="DUF3626"/>
    <property type="match status" value="1"/>
</dbReference>
<evidence type="ECO:0008006" key="3">
    <source>
        <dbReference type="Google" id="ProtNLM"/>
    </source>
</evidence>
<protein>
    <recommendedName>
        <fullName evidence="3">DUF3626 domain-containing protein</fullName>
    </recommendedName>
</protein>
<name>E1SVS7_FERBD</name>
<evidence type="ECO:0000313" key="2">
    <source>
        <dbReference type="Proteomes" id="UP000006683"/>
    </source>
</evidence>
<sequence>MPPVTLKRPAKNALAHVNQLARQHKAGALESVAQVIAMSNVSAGQWAEARQQLLRHAPIALHFHPDRAANGFATVAQGLFEQGQYHSQFVSGCSNGLLAPTLDGARAQWENRLFAGAYQEEAVQRPVYGAWHLLPHSDGPSPRFGSCYFLLAPAVSSRASFCFGDSHRLTDHRGTTAEPDAVLAALLTECFERDRVLGQNRTVPQLVQALAQPRDRRWLDAPPQGCLDHYIEAQVHGGVSLERDVTDLVADPSFIGTDVGNTLEALARRYRINLCWHGGYRLKADKVPDNRRGPLMPELAEWVSDLGQREGQGAWVDAAHIGLALRHANKNPSAWRHWGETPPQLLKWLWHLLVMSAR</sequence>
<dbReference type="RefSeq" id="WP_013345714.1">
    <property type="nucleotide sequence ID" value="NC_014541.1"/>
</dbReference>
<dbReference type="GeneID" id="67182404"/>
<dbReference type="STRING" id="550540.Fbal_2205"/>
<dbReference type="OrthoDB" id="3770261at2"/>
<proteinExistence type="predicted"/>
<dbReference type="Proteomes" id="UP000006683">
    <property type="component" value="Chromosome"/>
</dbReference>
<dbReference type="AlphaFoldDB" id="E1SVS7"/>
<keyword evidence="2" id="KW-1185">Reference proteome</keyword>
<dbReference type="HOGENOM" id="CLU_062259_0_0_6"/>
<dbReference type="eggNOG" id="ENOG502Z7QC">
    <property type="taxonomic scope" value="Bacteria"/>
</dbReference>
<accession>E1SVS7</accession>
<dbReference type="EMBL" id="CP002209">
    <property type="protein sequence ID" value="ADN76408.1"/>
    <property type="molecule type" value="Genomic_DNA"/>
</dbReference>
<organism evidence="1 2">
    <name type="scientific">Ferrimonas balearica (strain DSM 9799 / CCM 4581 / KCTC 23876 / PAT)</name>
    <dbReference type="NCBI Taxonomy" id="550540"/>
    <lineage>
        <taxon>Bacteria</taxon>
        <taxon>Pseudomonadati</taxon>
        <taxon>Pseudomonadota</taxon>
        <taxon>Gammaproteobacteria</taxon>
        <taxon>Alteromonadales</taxon>
        <taxon>Ferrimonadaceae</taxon>
        <taxon>Ferrimonas</taxon>
    </lineage>
</organism>